<dbReference type="EMBL" id="SRMQ01000016">
    <property type="protein sequence ID" value="TGJ75489.1"/>
    <property type="molecule type" value="Genomic_DNA"/>
</dbReference>
<comment type="caution">
    <text evidence="2">The sequence shown here is derived from an EMBL/GenBank/DDBJ whole genome shotgun (WGS) entry which is preliminary data.</text>
</comment>
<reference evidence="2 3" key="1">
    <citation type="submission" date="2019-04" db="EMBL/GenBank/DDBJ databases">
        <authorList>
            <person name="Poehlein A."/>
            <person name="Bengelsdorf F.R."/>
            <person name="Duerre P."/>
            <person name="Daniel R."/>
        </authorList>
    </citation>
    <scope>NUCLEOTIDE SEQUENCE [LARGE SCALE GENOMIC DNA]</scope>
    <source>
        <strain evidence="2 3">BS-1</strain>
    </source>
</reference>
<dbReference type="Proteomes" id="UP000297714">
    <property type="component" value="Unassembled WGS sequence"/>
</dbReference>
<sequence length="61" mass="6735">MTYVKRRGMILMVEDSQVQKYVREGFKIYTPPTTPEQKQAVEGKESSAIAKAGAKDGSNGK</sequence>
<organism evidence="2 3">
    <name type="scientific">Caproiciproducens galactitolivorans</name>
    <dbReference type="NCBI Taxonomy" id="642589"/>
    <lineage>
        <taxon>Bacteria</taxon>
        <taxon>Bacillati</taxon>
        <taxon>Bacillota</taxon>
        <taxon>Clostridia</taxon>
        <taxon>Eubacteriales</taxon>
        <taxon>Acutalibacteraceae</taxon>
        <taxon>Caproiciproducens</taxon>
    </lineage>
</organism>
<keyword evidence="3" id="KW-1185">Reference proteome</keyword>
<dbReference type="RefSeq" id="WP_135661037.1">
    <property type="nucleotide sequence ID" value="NZ_SRMQ01000016.1"/>
</dbReference>
<accession>A0A4Z0XVP2</accession>
<gene>
    <name evidence="2" type="ORF">CAGA_23680</name>
</gene>
<name>A0A4Z0XVP2_9FIRM</name>
<protein>
    <submittedName>
        <fullName evidence="2">Uncharacterized protein</fullName>
    </submittedName>
</protein>
<evidence type="ECO:0000313" key="3">
    <source>
        <dbReference type="Proteomes" id="UP000297714"/>
    </source>
</evidence>
<evidence type="ECO:0000313" key="2">
    <source>
        <dbReference type="EMBL" id="TGJ75489.1"/>
    </source>
</evidence>
<evidence type="ECO:0000256" key="1">
    <source>
        <dbReference type="SAM" id="MobiDB-lite"/>
    </source>
</evidence>
<proteinExistence type="predicted"/>
<feature type="region of interest" description="Disordered" evidence="1">
    <location>
        <begin position="31"/>
        <end position="61"/>
    </location>
</feature>
<dbReference type="AlphaFoldDB" id="A0A4Z0XVP2"/>